<dbReference type="Proteomes" id="UP000596063">
    <property type="component" value="Chromosome"/>
</dbReference>
<evidence type="ECO:0000256" key="4">
    <source>
        <dbReference type="ARBA" id="ARBA00022729"/>
    </source>
</evidence>
<keyword evidence="3 7" id="KW-0479">Metal-binding</keyword>
<proteinExistence type="inferred from homology"/>
<evidence type="ECO:0000313" key="11">
    <source>
        <dbReference type="Proteomes" id="UP000596063"/>
    </source>
</evidence>
<dbReference type="AlphaFoldDB" id="A0A7T4QXV9"/>
<keyword evidence="4 7" id="KW-0732">Signal</keyword>
<feature type="region of interest" description="Disordered" evidence="8">
    <location>
        <begin position="133"/>
        <end position="166"/>
    </location>
</feature>
<dbReference type="Pfam" id="PF03918">
    <property type="entry name" value="CcmH"/>
    <property type="match status" value="1"/>
</dbReference>
<keyword evidence="6 7" id="KW-0408">Iron</keyword>
<dbReference type="KEGG" id="snan:I6N98_10305"/>
<comment type="similarity">
    <text evidence="1 7">Belongs to the CcmH/CycL/Ccl2/NrfF family.</text>
</comment>
<sequence>MTALIRSLIMAMSVWAPALWAVIETYDFDTELQRKRYHHYVEELRCPKCQNQNLSGSDSAIAQDLRRQLHRMIMDGKSDTEITQYMVDRYGEFILYRPRFQAATAALWLAPVAMLAIGVLVWWRMAAKNRRARNAPPELDAAQRRQLNELLDGDDSQGASSGRGEP</sequence>
<dbReference type="EMBL" id="CP066167">
    <property type="protein sequence ID" value="QQD16785.1"/>
    <property type="molecule type" value="Genomic_DNA"/>
</dbReference>
<dbReference type="FunFam" id="1.10.8.640:FF:000001">
    <property type="entry name" value="Cytochrome c-type biogenesis protein"/>
    <property type="match status" value="1"/>
</dbReference>
<evidence type="ECO:0000256" key="2">
    <source>
        <dbReference type="ARBA" id="ARBA00022617"/>
    </source>
</evidence>
<protein>
    <recommendedName>
        <fullName evidence="7">Cytochrome c-type biogenesis protein</fullName>
    </recommendedName>
</protein>
<dbReference type="GO" id="GO:0005886">
    <property type="term" value="C:plasma membrane"/>
    <property type="evidence" value="ECO:0007669"/>
    <property type="project" value="TreeGrafter"/>
</dbReference>
<evidence type="ECO:0000256" key="5">
    <source>
        <dbReference type="ARBA" id="ARBA00022748"/>
    </source>
</evidence>
<dbReference type="PANTHER" id="PTHR47870">
    <property type="entry name" value="CYTOCHROME C-TYPE BIOGENESIS PROTEIN CCMH"/>
    <property type="match status" value="1"/>
</dbReference>
<comment type="function">
    <text evidence="7">Possible subunit of a heme lyase.</text>
</comment>
<evidence type="ECO:0000256" key="1">
    <source>
        <dbReference type="ARBA" id="ARBA00010342"/>
    </source>
</evidence>
<feature type="signal peptide" evidence="7">
    <location>
        <begin position="1"/>
        <end position="21"/>
    </location>
</feature>
<gene>
    <name evidence="10" type="ORF">I6N98_10305</name>
</gene>
<keyword evidence="7" id="KW-0812">Transmembrane</keyword>
<organism evidence="10 11">
    <name type="scientific">Spongiibacter nanhainus</name>
    <dbReference type="NCBI Taxonomy" id="2794344"/>
    <lineage>
        <taxon>Bacteria</taxon>
        <taxon>Pseudomonadati</taxon>
        <taxon>Pseudomonadota</taxon>
        <taxon>Gammaproteobacteria</taxon>
        <taxon>Cellvibrionales</taxon>
        <taxon>Spongiibacteraceae</taxon>
        <taxon>Spongiibacter</taxon>
    </lineage>
</organism>
<keyword evidence="7" id="KW-0472">Membrane</keyword>
<dbReference type="CDD" id="cd16378">
    <property type="entry name" value="CcmH_N"/>
    <property type="match status" value="1"/>
</dbReference>
<evidence type="ECO:0000259" key="9">
    <source>
        <dbReference type="Pfam" id="PF03918"/>
    </source>
</evidence>
<keyword evidence="11" id="KW-1185">Reference proteome</keyword>
<dbReference type="InterPro" id="IPR005616">
    <property type="entry name" value="CcmH/CycL/Ccl2/NrfF_N"/>
</dbReference>
<feature type="transmembrane region" description="Helical" evidence="7">
    <location>
        <begin position="105"/>
        <end position="123"/>
    </location>
</feature>
<feature type="domain" description="CcmH/CycL/Ccl2/NrfF N-terminal" evidence="9">
    <location>
        <begin position="10"/>
        <end position="151"/>
    </location>
</feature>
<keyword evidence="5" id="KW-0201">Cytochrome c-type biogenesis</keyword>
<dbReference type="InterPro" id="IPR038297">
    <property type="entry name" value="CcmH/CycL/NrfF/Ccl2_sf"/>
</dbReference>
<evidence type="ECO:0000256" key="6">
    <source>
        <dbReference type="ARBA" id="ARBA00023004"/>
    </source>
</evidence>
<feature type="chain" id="PRO_5033110326" description="Cytochrome c-type biogenesis protein" evidence="7">
    <location>
        <begin position="22"/>
        <end position="166"/>
    </location>
</feature>
<evidence type="ECO:0000256" key="3">
    <source>
        <dbReference type="ARBA" id="ARBA00022723"/>
    </source>
</evidence>
<evidence type="ECO:0000313" key="10">
    <source>
        <dbReference type="EMBL" id="QQD16785.1"/>
    </source>
</evidence>
<dbReference type="GO" id="GO:0017004">
    <property type="term" value="P:cytochrome complex assembly"/>
    <property type="evidence" value="ECO:0007669"/>
    <property type="project" value="UniProtKB-KW"/>
</dbReference>
<evidence type="ECO:0000256" key="8">
    <source>
        <dbReference type="SAM" id="MobiDB-lite"/>
    </source>
</evidence>
<dbReference type="PANTHER" id="PTHR47870:SF1">
    <property type="entry name" value="CYTOCHROME C-TYPE BIOGENESIS PROTEIN CCMH"/>
    <property type="match status" value="1"/>
</dbReference>
<keyword evidence="2 7" id="KW-0349">Heme</keyword>
<dbReference type="InterPro" id="IPR051263">
    <property type="entry name" value="C-type_cytochrome_biogenesis"/>
</dbReference>
<reference evidence="10 11" key="1">
    <citation type="submission" date="2020-12" db="EMBL/GenBank/DDBJ databases">
        <authorList>
            <person name="Shan Y."/>
        </authorList>
    </citation>
    <scope>NUCLEOTIDE SEQUENCE [LARGE SCALE GENOMIC DNA]</scope>
    <source>
        <strain evidence="11">csc3.9</strain>
    </source>
</reference>
<evidence type="ECO:0000256" key="7">
    <source>
        <dbReference type="RuleBase" id="RU364112"/>
    </source>
</evidence>
<dbReference type="Gene3D" id="1.10.8.640">
    <property type="entry name" value="Cytochrome C biogenesis protein"/>
    <property type="match status" value="1"/>
</dbReference>
<name>A0A7T4QXV9_9GAMM</name>
<keyword evidence="7" id="KW-1133">Transmembrane helix</keyword>
<dbReference type="GO" id="GO:0046872">
    <property type="term" value="F:metal ion binding"/>
    <property type="evidence" value="ECO:0007669"/>
    <property type="project" value="UniProtKB-KW"/>
</dbReference>
<accession>A0A7T4QXV9</accession>